<keyword evidence="2" id="KW-1185">Reference proteome</keyword>
<dbReference type="AlphaFoldDB" id="A0AAV0H087"/>
<comment type="caution">
    <text evidence="1">The sequence shown here is derived from an EMBL/GenBank/DDBJ whole genome shotgun (WGS) entry which is preliminary data.</text>
</comment>
<evidence type="ECO:0000313" key="2">
    <source>
        <dbReference type="Proteomes" id="UP001154282"/>
    </source>
</evidence>
<organism evidence="1 2">
    <name type="scientific">Linum tenue</name>
    <dbReference type="NCBI Taxonomy" id="586396"/>
    <lineage>
        <taxon>Eukaryota</taxon>
        <taxon>Viridiplantae</taxon>
        <taxon>Streptophyta</taxon>
        <taxon>Embryophyta</taxon>
        <taxon>Tracheophyta</taxon>
        <taxon>Spermatophyta</taxon>
        <taxon>Magnoliopsida</taxon>
        <taxon>eudicotyledons</taxon>
        <taxon>Gunneridae</taxon>
        <taxon>Pentapetalae</taxon>
        <taxon>rosids</taxon>
        <taxon>fabids</taxon>
        <taxon>Malpighiales</taxon>
        <taxon>Linaceae</taxon>
        <taxon>Linum</taxon>
    </lineage>
</organism>
<sequence length="101" mass="11794">VSGHSYLLDRIKGLLDVESWFFSGVDPFWRGPQWMTTRFMTEGNQICNSHCYEEELQLVLLKSPAGKNLFLDRVQSNQLELLHFATMTNSLLYSPCIYRFL</sequence>
<name>A0AAV0H087_9ROSI</name>
<dbReference type="EMBL" id="CAMGYJ010000002">
    <property type="protein sequence ID" value="CAI0378292.1"/>
    <property type="molecule type" value="Genomic_DNA"/>
</dbReference>
<protein>
    <submittedName>
        <fullName evidence="1">Uncharacterized protein</fullName>
    </submittedName>
</protein>
<feature type="non-terminal residue" evidence="1">
    <location>
        <position position="1"/>
    </location>
</feature>
<gene>
    <name evidence="1" type="ORF">LITE_LOCUS1803</name>
</gene>
<accession>A0AAV0H087</accession>
<reference evidence="1" key="1">
    <citation type="submission" date="2022-08" db="EMBL/GenBank/DDBJ databases">
        <authorList>
            <person name="Gutierrez-Valencia J."/>
        </authorList>
    </citation>
    <scope>NUCLEOTIDE SEQUENCE</scope>
</reference>
<proteinExistence type="predicted"/>
<dbReference type="Proteomes" id="UP001154282">
    <property type="component" value="Unassembled WGS sequence"/>
</dbReference>
<evidence type="ECO:0000313" key="1">
    <source>
        <dbReference type="EMBL" id="CAI0378292.1"/>
    </source>
</evidence>